<evidence type="ECO:0000313" key="2">
    <source>
        <dbReference type="EMBL" id="QNO47488.1"/>
    </source>
</evidence>
<dbReference type="EMBL" id="MT631264">
    <property type="protein sequence ID" value="QNO47488.1"/>
    <property type="molecule type" value="Genomic_DNA"/>
</dbReference>
<dbReference type="InterPro" id="IPR016134">
    <property type="entry name" value="Dockerin_dom"/>
</dbReference>
<dbReference type="SUPFAM" id="SSF63446">
    <property type="entry name" value="Type I dockerin domain"/>
    <property type="match status" value="1"/>
</dbReference>
<gene>
    <name evidence="2" type="ORF">MJFALNKJ_00021</name>
</gene>
<accession>A0A7G9YHK4</accession>
<dbReference type="InterPro" id="IPR036374">
    <property type="entry name" value="OxRdtase_Mopterin-bd_sf"/>
</dbReference>
<dbReference type="Gene3D" id="1.10.1330.10">
    <property type="entry name" value="Dockerin domain"/>
    <property type="match status" value="1"/>
</dbReference>
<dbReference type="CDD" id="cd14256">
    <property type="entry name" value="Dockerin_I"/>
    <property type="match status" value="1"/>
</dbReference>
<sequence length="707" mass="75925">MKKYTIVTMLLCIAVIGSAVPALATTTEVNITKYASDETTILTKTTVSCQWMETNLTVQGDGATEYFHQGPIFDGDPWDPAETLNLKSKGIVKGTDVKDLCELAGGMSPGDEIGIVASDGFNKRFGYENVYDPKSSQGSMVLCWYNEGTYVPDYENGMQLVFFADDHIFGNWDMHECMAPEHRYNYSGVSPSSNGLSVRDISDIAIYSNETAETTWSLELVGAINETMSKATFEEGVACHDGFSYTDSEGMIWTGIPLWYLMGRVDDATTHGSGSFNDMLAVDGYDVILTACDGYSKTFSSADLAGNDSYIVACYLNGSDLPELTDSGKPLAPLKLVGSCLSSGQMIGNIAKIVLDVGTAPVEADLTLIGDETKTYALDEIQVMPSYTAGGGFEKSTGAIVGPFNYTGVNITYLADLVGGITPSNSMKITASDGYSMTYTYEQAIGDIATYEGTTGPMTMVIAYEEDGNPILSDCGGPLRIAFVGSDSPITDGHFWCKYINKIEILGGVDDWNLTLTGAIQEIPDRSTIESCVGCHRTSWTDGSSQEWSGIPLWLLVGVVDDSMNETAKHYFNDTVAEIGYNVTVAAGDGYNKTFNSTIVTRNDELILANELNGTALTQEYSPLKLVGPDLAKSEMVGGVAEIRIPELIVRGDANHDGILTTVDAVLALRMAVGSVETDLVADMNGDGQVTSVDALVILQTVYMRSS</sequence>
<dbReference type="SUPFAM" id="SSF56524">
    <property type="entry name" value="Oxidoreductase molybdopterin-binding domain"/>
    <property type="match status" value="3"/>
</dbReference>
<dbReference type="AlphaFoldDB" id="A0A7G9YHK4"/>
<proteinExistence type="predicted"/>
<evidence type="ECO:0000259" key="1">
    <source>
        <dbReference type="PROSITE" id="PS51766"/>
    </source>
</evidence>
<dbReference type="GO" id="GO:0000272">
    <property type="term" value="P:polysaccharide catabolic process"/>
    <property type="evidence" value="ECO:0007669"/>
    <property type="project" value="InterPro"/>
</dbReference>
<protein>
    <recommendedName>
        <fullName evidence="1">Dockerin domain-containing protein</fullName>
    </recommendedName>
</protein>
<feature type="domain" description="Dockerin" evidence="1">
    <location>
        <begin position="647"/>
        <end position="707"/>
    </location>
</feature>
<organism evidence="2">
    <name type="scientific">Candidatus Methanogaster sp. ANME-2c ERB4</name>
    <dbReference type="NCBI Taxonomy" id="2759911"/>
    <lineage>
        <taxon>Archaea</taxon>
        <taxon>Methanobacteriati</taxon>
        <taxon>Methanobacteriota</taxon>
        <taxon>Stenosarchaea group</taxon>
        <taxon>Methanomicrobia</taxon>
        <taxon>Methanosarcinales</taxon>
        <taxon>ANME-2 cluster</taxon>
        <taxon>Candidatus Methanogasteraceae</taxon>
        <taxon>Candidatus Methanogaster</taxon>
    </lineage>
</organism>
<dbReference type="PROSITE" id="PS51766">
    <property type="entry name" value="DOCKERIN"/>
    <property type="match status" value="1"/>
</dbReference>
<dbReference type="Gene3D" id="3.90.420.10">
    <property type="entry name" value="Oxidoreductase, molybdopterin-binding domain"/>
    <property type="match status" value="1"/>
</dbReference>
<dbReference type="InterPro" id="IPR036439">
    <property type="entry name" value="Dockerin_dom_sf"/>
</dbReference>
<reference evidence="2" key="1">
    <citation type="submission" date="2020-06" db="EMBL/GenBank/DDBJ databases">
        <title>Unique genomic features of the anaerobic methanotrophic archaea.</title>
        <authorList>
            <person name="Chadwick G.L."/>
            <person name="Skennerton C.T."/>
            <person name="Laso-Perez R."/>
            <person name="Leu A.O."/>
            <person name="Speth D.R."/>
            <person name="Yu H."/>
            <person name="Morgan-Lang C."/>
            <person name="Hatzenpichler R."/>
            <person name="Goudeau D."/>
            <person name="Malmstrom R."/>
            <person name="Brazelton W.J."/>
            <person name="Woyke T."/>
            <person name="Hallam S.J."/>
            <person name="Tyson G.W."/>
            <person name="Wegener G."/>
            <person name="Boetius A."/>
            <person name="Orphan V."/>
        </authorList>
    </citation>
    <scope>NUCLEOTIDE SEQUENCE</scope>
</reference>
<name>A0A7G9YHK4_9EURY</name>